<gene>
    <name evidence="4" type="ORF">GL58_24540</name>
</gene>
<dbReference type="AlphaFoldDB" id="A0A0L7N2I1"/>
<keyword evidence="1" id="KW-0175">Coiled coil</keyword>
<feature type="compositionally biased region" description="Basic and acidic residues" evidence="2">
    <location>
        <begin position="46"/>
        <end position="59"/>
    </location>
</feature>
<evidence type="ECO:0000256" key="1">
    <source>
        <dbReference type="SAM" id="Coils"/>
    </source>
</evidence>
<accession>A0A0L7N2I1</accession>
<evidence type="ECO:0000256" key="3">
    <source>
        <dbReference type="SAM" id="Phobius"/>
    </source>
</evidence>
<comment type="caution">
    <text evidence="4">The sequence shown here is derived from an EMBL/GenBank/DDBJ whole genome shotgun (WGS) entry which is preliminary data.</text>
</comment>
<dbReference type="Proteomes" id="UP000037442">
    <property type="component" value="Unassembled WGS sequence"/>
</dbReference>
<sequence>MGIEDRDYYREDYAQKNGMQYNSRNGTYSGTARGARIDPTHWREDEIDHDASGISDRRPISRATSSNDDLSHWTKLIAFAVVAIAVALGLRAWREYRAEKEMEAMAAKAIAELRYQQQVAQDAIAKHAAEADRKRREELERARLQRESLEAREIARQAELAAESRKAAAWERYYRPSAACQRESVSVECANEHIRAKRAFDAQYKG</sequence>
<keyword evidence="3" id="KW-1133">Transmembrane helix</keyword>
<feature type="region of interest" description="Disordered" evidence="2">
    <location>
        <begin position="46"/>
        <end position="67"/>
    </location>
</feature>
<protein>
    <submittedName>
        <fullName evidence="4">Uncharacterized protein</fullName>
    </submittedName>
</protein>
<name>A0A0L7N2I1_COMTE</name>
<organism evidence="4 5">
    <name type="scientific">Comamonas testosteroni</name>
    <name type="common">Pseudomonas testosteroni</name>
    <dbReference type="NCBI Taxonomy" id="285"/>
    <lineage>
        <taxon>Bacteria</taxon>
        <taxon>Pseudomonadati</taxon>
        <taxon>Pseudomonadota</taxon>
        <taxon>Betaproteobacteria</taxon>
        <taxon>Burkholderiales</taxon>
        <taxon>Comamonadaceae</taxon>
        <taxon>Comamonas</taxon>
    </lineage>
</organism>
<dbReference type="RefSeq" id="WP_080995872.1">
    <property type="nucleotide sequence ID" value="NZ_JNVD01000008.1"/>
</dbReference>
<evidence type="ECO:0000256" key="2">
    <source>
        <dbReference type="SAM" id="MobiDB-lite"/>
    </source>
</evidence>
<feature type="transmembrane region" description="Helical" evidence="3">
    <location>
        <begin position="76"/>
        <end position="93"/>
    </location>
</feature>
<feature type="coiled-coil region" evidence="1">
    <location>
        <begin position="127"/>
        <end position="161"/>
    </location>
</feature>
<reference evidence="5" key="1">
    <citation type="submission" date="2014-06" db="EMBL/GenBank/DDBJ databases">
        <title>Draft genome sequence of C. testosteroni WDL7.</title>
        <authorList>
            <person name="Wu Y."/>
            <person name="Seshan H."/>
            <person name="Arumugam K."/>
        </authorList>
    </citation>
    <scope>NUCLEOTIDE SEQUENCE [LARGE SCALE GENOMIC DNA]</scope>
    <source>
        <strain evidence="5">WDL7</strain>
    </source>
</reference>
<keyword evidence="3" id="KW-0472">Membrane</keyword>
<evidence type="ECO:0000313" key="4">
    <source>
        <dbReference type="EMBL" id="KOC28387.1"/>
    </source>
</evidence>
<dbReference type="EMBL" id="JNVD01000008">
    <property type="protein sequence ID" value="KOC28387.1"/>
    <property type="molecule type" value="Genomic_DNA"/>
</dbReference>
<dbReference type="PATRIC" id="fig|285.49.peg.5095"/>
<proteinExistence type="predicted"/>
<evidence type="ECO:0000313" key="5">
    <source>
        <dbReference type="Proteomes" id="UP000037442"/>
    </source>
</evidence>
<keyword evidence="3" id="KW-0812">Transmembrane</keyword>